<evidence type="ECO:0000313" key="1">
    <source>
        <dbReference type="EMBL" id="VAW13311.1"/>
    </source>
</evidence>
<dbReference type="Gene3D" id="2.130.10.10">
    <property type="entry name" value="YVTN repeat-like/Quinoprotein amine dehydrogenase"/>
    <property type="match status" value="4"/>
</dbReference>
<dbReference type="PANTHER" id="PTHR43739">
    <property type="entry name" value="XYLOGLUCANASE (EUROFUNG)"/>
    <property type="match status" value="1"/>
</dbReference>
<dbReference type="PROSITE" id="PS51257">
    <property type="entry name" value="PROKAR_LIPOPROTEIN"/>
    <property type="match status" value="1"/>
</dbReference>
<dbReference type="InterPro" id="IPR015943">
    <property type="entry name" value="WD40/YVTN_repeat-like_dom_sf"/>
</dbReference>
<dbReference type="CDD" id="cd15482">
    <property type="entry name" value="Sialidase_non-viral"/>
    <property type="match status" value="1"/>
</dbReference>
<protein>
    <recommendedName>
        <fullName evidence="2">Sortilin N-terminal domain-containing protein</fullName>
    </recommendedName>
</protein>
<reference evidence="1" key="1">
    <citation type="submission" date="2018-06" db="EMBL/GenBank/DDBJ databases">
        <authorList>
            <person name="Zhirakovskaya E."/>
        </authorList>
    </citation>
    <scope>NUCLEOTIDE SEQUENCE</scope>
</reference>
<dbReference type="GO" id="GO:0010411">
    <property type="term" value="P:xyloglucan metabolic process"/>
    <property type="evidence" value="ECO:0007669"/>
    <property type="project" value="TreeGrafter"/>
</dbReference>
<gene>
    <name evidence="1" type="ORF">MNBD_BACTEROID01-2490</name>
</gene>
<dbReference type="SUPFAM" id="SSF110296">
    <property type="entry name" value="Oligoxyloglucan reducing end-specific cellobiohydrolase"/>
    <property type="match status" value="2"/>
</dbReference>
<dbReference type="SUPFAM" id="SSF50939">
    <property type="entry name" value="Sialidases"/>
    <property type="match status" value="1"/>
</dbReference>
<evidence type="ECO:0008006" key="2">
    <source>
        <dbReference type="Google" id="ProtNLM"/>
    </source>
</evidence>
<dbReference type="PANTHER" id="PTHR43739:SF5">
    <property type="entry name" value="EXO-ALPHA-SIALIDASE"/>
    <property type="match status" value="1"/>
</dbReference>
<dbReference type="EMBL" id="UOEP01000019">
    <property type="protein sequence ID" value="VAW13311.1"/>
    <property type="molecule type" value="Genomic_DNA"/>
</dbReference>
<proteinExistence type="predicted"/>
<dbReference type="InterPro" id="IPR036278">
    <property type="entry name" value="Sialidase_sf"/>
</dbReference>
<sequence>MNLKLTKYPTLIILSIFAFITGCNQITNTPKVGTDKVKSWEVIGPGGGGGVLKPTISPFDENLVMVHCDMTAAYISEDGGGNWRMINLWNVPEDFEFDPVDPNTVYVATRGFRHSEDRGSGISLLYRSVDRGEHWRIIYPDVSKAMKVSRLQNTDFLPSEVIPGAFDGSIDKVAVDPANNQRIYLGLSPLRYYMGHNGKREDAHTAMLLLSTDYGESWGLVANLPGKKVKAIFPESEGGSPGEVIVFTESACVRVNEATGKITRLALPVDRLIAVEGGRDNNKNLIYIQSAFKNENGKIKGGMFVSPDSGKSWASINNGLLGGLAEGLVPSFRRGLAVCESQPEVTYISTKNPVVNKKGEREDIYSIYKTVNAGASWEPVLLSSTPGGYITKNFKGSWMEESYDPGWGGNPIDLGVAPGNPDICFAGDNGRGYKTPDGGKDWEQVYSRNLPDGSYTSRGLDVTTCYGVHFDPFDKKHFFVCYTDIGLFNTFNSGESWFHSINGIPRDWQNTCYDIKFDPEVKGKVWSVWANAHDLPRTKMFGRDGNFDRFKGGVAVSNDNGRTWGKSNNGIPENAVCTNILVDKNSPAGSRVLYVTVFDKGVLKSVDGGENWAKANTGLGGNLYAWQLRQNSEGRLFVLFARGLRNGETVGGAIYFSDDNAGTWEELPLPEGVNGPHDLLPDPTNAGRMYLSCWPKSTDGYDEKGGVYKTGDGGKTWRQVFDGRVRVNAAGMDPKQPNAIYINTFQNAAYRSDDFGGSWERIEGYRFKWGQRAVPDINNPGMLFLTTYGGSVFYGPAEGVPNAFEGIENMPEGWW</sequence>
<organism evidence="1">
    <name type="scientific">hydrothermal vent metagenome</name>
    <dbReference type="NCBI Taxonomy" id="652676"/>
    <lineage>
        <taxon>unclassified sequences</taxon>
        <taxon>metagenomes</taxon>
        <taxon>ecological metagenomes</taxon>
    </lineage>
</organism>
<name>A0A3B0T3H6_9ZZZZ</name>
<accession>A0A3B0T3H6</accession>
<dbReference type="InterPro" id="IPR052025">
    <property type="entry name" value="Xyloglucanase_GH74"/>
</dbReference>
<dbReference type="AlphaFoldDB" id="A0A3B0T3H6"/>